<dbReference type="AlphaFoldDB" id="A0A2L0EHN9"/>
<dbReference type="Proteomes" id="UP000238348">
    <property type="component" value="Chromosome"/>
</dbReference>
<name>A0A2L0EHN9_SORCE</name>
<reference evidence="1 2" key="1">
    <citation type="submission" date="2015-09" db="EMBL/GenBank/DDBJ databases">
        <title>Sorangium comparison.</title>
        <authorList>
            <person name="Zaburannyi N."/>
            <person name="Bunk B."/>
            <person name="Overmann J."/>
            <person name="Mueller R."/>
        </authorList>
    </citation>
    <scope>NUCLEOTIDE SEQUENCE [LARGE SCALE GENOMIC DNA]</scope>
    <source>
        <strain evidence="1 2">So ce26</strain>
    </source>
</reference>
<sequence length="131" mass="14244">MIDCYDAYRMPGHLLTAELFAEVWAKVTGAVVLNLVGNLRRTLVPAILGGLARAFPDWKIAVFAVPDEARGRHPIANFIVHVNGALPDLAGRTVPVAPFLGETTAARIEPEIDPERAYTDATARTWVPVTE</sequence>
<organism evidence="1 2">
    <name type="scientific">Sorangium cellulosum</name>
    <name type="common">Polyangium cellulosum</name>
    <dbReference type="NCBI Taxonomy" id="56"/>
    <lineage>
        <taxon>Bacteria</taxon>
        <taxon>Pseudomonadati</taxon>
        <taxon>Myxococcota</taxon>
        <taxon>Polyangia</taxon>
        <taxon>Polyangiales</taxon>
        <taxon>Polyangiaceae</taxon>
        <taxon>Sorangium</taxon>
    </lineage>
</organism>
<dbReference type="InterPro" id="IPR029063">
    <property type="entry name" value="SAM-dependent_MTases_sf"/>
</dbReference>
<proteinExistence type="predicted"/>
<evidence type="ECO:0000313" key="2">
    <source>
        <dbReference type="Proteomes" id="UP000238348"/>
    </source>
</evidence>
<evidence type="ECO:0000313" key="1">
    <source>
        <dbReference type="EMBL" id="AUX38796.1"/>
    </source>
</evidence>
<protein>
    <submittedName>
        <fullName evidence="1">Uncharacterized protein</fullName>
    </submittedName>
</protein>
<accession>A0A2L0EHN9</accession>
<gene>
    <name evidence="1" type="ORF">SOCE26_001740</name>
</gene>
<dbReference type="Gene3D" id="3.40.50.150">
    <property type="entry name" value="Vaccinia Virus protein VP39"/>
    <property type="match status" value="1"/>
</dbReference>
<dbReference type="RefSeq" id="WP_104976860.1">
    <property type="nucleotide sequence ID" value="NZ_CP012673.1"/>
</dbReference>
<dbReference type="EMBL" id="CP012673">
    <property type="protein sequence ID" value="AUX38796.1"/>
    <property type="molecule type" value="Genomic_DNA"/>
</dbReference>